<accession>A0A5B9MK92</accession>
<feature type="region of interest" description="Disordered" evidence="5">
    <location>
        <begin position="187"/>
        <end position="223"/>
    </location>
</feature>
<dbReference type="PANTHER" id="PTHR42693:SF53">
    <property type="entry name" value="ENDO-4-O-SULFATASE"/>
    <property type="match status" value="1"/>
</dbReference>
<dbReference type="CDD" id="cd16143">
    <property type="entry name" value="ARS_like"/>
    <property type="match status" value="1"/>
</dbReference>
<dbReference type="SUPFAM" id="SSF53649">
    <property type="entry name" value="Alkaline phosphatase-like"/>
    <property type="match status" value="1"/>
</dbReference>
<evidence type="ECO:0000256" key="5">
    <source>
        <dbReference type="SAM" id="MobiDB-lite"/>
    </source>
</evidence>
<sequence length="726" mass="78543">MKVASSFAVLVFGSLWIPVSLPSDLRADETTLRPNIVLMMADDMGMGDTSAYQDFTGNGDDVQVHTPQMERLARMGMRMTDAHTPSSRCSPTRYGLLTGRYPWRNRLKHWVLFGSQGDPMIEADRPTIASMLRDHGYSTAMVGKWHVGLRYRRGDGSPAAGWDDADLRQPLFTTPVDHGFDFARFTSRSHGTSGPDAGAERIKNASKRNGPRQTIGPGHIHDRTAIGATGNGKQLAAKGPDAYVLSALGSRHSDHAIEFLRQHVSRDATKRKPFFLYYPSNSNHGPYTPDSAIDGQPVAGAARTKSGEPMDARHDFIYENDVALGRLLDWLQSTDDPRNVGRKLLETTLVVFTSDNGAEKNSDIATGPFRSHKGSVYEGGHRVPFIAAWAAGGIGDGDASTDGQTNRTPIGLQDVYATVAEMIGADLPDLRRGEKGAEDSFSILSALRGESIDRRPPLFFNDHKEAKGDPAAVALRLDSPTINGETYHGQWKLFFDARLLRAGQANPYELYNLAVDQWETNDLIHDAALEPLIDFMTGQALLHRNAGGHRTAAIADDRRITIDLRSGSQVANQLEGAKVAETAIKVGDTAVLMTMTAVAGEQADADAEVTFNTDAVGLGIVGGGADRVDHREALLIQFDRDVIVESVGLVAGKDGTCGGFYTVGDAEPLAIYCVDADIDAKDQSGLLSDLGVLRAGATLRLDSSPHFGVEAAGSWRLREVTIRLVK</sequence>
<dbReference type="InterPro" id="IPR050738">
    <property type="entry name" value="Sulfatase"/>
</dbReference>
<dbReference type="Proteomes" id="UP000321353">
    <property type="component" value="Chromosome"/>
</dbReference>
<dbReference type="InterPro" id="IPR017850">
    <property type="entry name" value="Alkaline_phosphatase_core_sf"/>
</dbReference>
<feature type="domain" description="Sulfatase N-terminal" evidence="6">
    <location>
        <begin position="34"/>
        <end position="424"/>
    </location>
</feature>
<evidence type="ECO:0000256" key="4">
    <source>
        <dbReference type="ARBA" id="ARBA00022837"/>
    </source>
</evidence>
<dbReference type="Gene3D" id="3.40.720.10">
    <property type="entry name" value="Alkaline Phosphatase, subunit A"/>
    <property type="match status" value="1"/>
</dbReference>
<gene>
    <name evidence="7" type="primary">atsA_50</name>
    <name evidence="7" type="ORF">Mal15_41840</name>
</gene>
<protein>
    <submittedName>
        <fullName evidence="7">Arylsulfatase</fullName>
        <ecNumber evidence="7">3.1.6.1</ecNumber>
    </submittedName>
</protein>
<dbReference type="PANTHER" id="PTHR42693">
    <property type="entry name" value="ARYLSULFATASE FAMILY MEMBER"/>
    <property type="match status" value="1"/>
</dbReference>
<keyword evidence="2" id="KW-0479">Metal-binding</keyword>
<organism evidence="7 8">
    <name type="scientific">Stieleria maiorica</name>
    <dbReference type="NCBI Taxonomy" id="2795974"/>
    <lineage>
        <taxon>Bacteria</taxon>
        <taxon>Pseudomonadati</taxon>
        <taxon>Planctomycetota</taxon>
        <taxon>Planctomycetia</taxon>
        <taxon>Pirellulales</taxon>
        <taxon>Pirellulaceae</taxon>
        <taxon>Stieleria</taxon>
    </lineage>
</organism>
<dbReference type="InterPro" id="IPR000917">
    <property type="entry name" value="Sulfatase_N"/>
</dbReference>
<dbReference type="Pfam" id="PF00884">
    <property type="entry name" value="Sulfatase"/>
    <property type="match status" value="1"/>
</dbReference>
<keyword evidence="3 7" id="KW-0378">Hydrolase</keyword>
<comment type="similarity">
    <text evidence="1">Belongs to the sulfatase family.</text>
</comment>
<dbReference type="InterPro" id="IPR024607">
    <property type="entry name" value="Sulfatase_CS"/>
</dbReference>
<dbReference type="AlphaFoldDB" id="A0A5B9MK92"/>
<keyword evidence="4" id="KW-0106">Calcium</keyword>
<dbReference type="EMBL" id="CP036264">
    <property type="protein sequence ID" value="QEG00115.1"/>
    <property type="molecule type" value="Genomic_DNA"/>
</dbReference>
<keyword evidence="8" id="KW-1185">Reference proteome</keyword>
<proteinExistence type="inferred from homology"/>
<dbReference type="KEGG" id="smam:Mal15_41840"/>
<reference evidence="7 8" key="1">
    <citation type="submission" date="2019-02" db="EMBL/GenBank/DDBJ databases">
        <title>Planctomycetal bacteria perform biofilm scaping via a novel small molecule.</title>
        <authorList>
            <person name="Jeske O."/>
            <person name="Boedeker C."/>
            <person name="Wiegand S."/>
            <person name="Breitling P."/>
            <person name="Kallscheuer N."/>
            <person name="Jogler M."/>
            <person name="Rohde M."/>
            <person name="Petersen J."/>
            <person name="Medema M.H."/>
            <person name="Surup F."/>
            <person name="Jogler C."/>
        </authorList>
    </citation>
    <scope>NUCLEOTIDE SEQUENCE [LARGE SCALE GENOMIC DNA]</scope>
    <source>
        <strain evidence="7 8">Mal15</strain>
    </source>
</reference>
<dbReference type="GO" id="GO:0004065">
    <property type="term" value="F:arylsulfatase activity"/>
    <property type="evidence" value="ECO:0007669"/>
    <property type="project" value="UniProtKB-EC"/>
</dbReference>
<evidence type="ECO:0000256" key="2">
    <source>
        <dbReference type="ARBA" id="ARBA00022723"/>
    </source>
</evidence>
<dbReference type="EC" id="3.1.6.1" evidence="7"/>
<evidence type="ECO:0000313" key="7">
    <source>
        <dbReference type="EMBL" id="QEG00115.1"/>
    </source>
</evidence>
<dbReference type="PROSITE" id="PS00149">
    <property type="entry name" value="SULFATASE_2"/>
    <property type="match status" value="1"/>
</dbReference>
<name>A0A5B9MK92_9BACT</name>
<evidence type="ECO:0000256" key="3">
    <source>
        <dbReference type="ARBA" id="ARBA00022801"/>
    </source>
</evidence>
<evidence type="ECO:0000256" key="1">
    <source>
        <dbReference type="ARBA" id="ARBA00008779"/>
    </source>
</evidence>
<evidence type="ECO:0000313" key="8">
    <source>
        <dbReference type="Proteomes" id="UP000321353"/>
    </source>
</evidence>
<dbReference type="GO" id="GO:0046872">
    <property type="term" value="F:metal ion binding"/>
    <property type="evidence" value="ECO:0007669"/>
    <property type="project" value="UniProtKB-KW"/>
</dbReference>
<evidence type="ECO:0000259" key="6">
    <source>
        <dbReference type="Pfam" id="PF00884"/>
    </source>
</evidence>